<keyword evidence="8" id="KW-0378">Hydrolase</keyword>
<evidence type="ECO:0000256" key="1">
    <source>
        <dbReference type="ARBA" id="ARBA00004141"/>
    </source>
</evidence>
<dbReference type="SUPFAM" id="SSF56219">
    <property type="entry name" value="DNase I-like"/>
    <property type="match status" value="1"/>
</dbReference>
<gene>
    <name evidence="16" type="ORF">PV327_001504</name>
</gene>
<keyword evidence="6 14" id="KW-0812">Transmembrane</keyword>
<evidence type="ECO:0000256" key="8">
    <source>
        <dbReference type="ARBA" id="ARBA00022801"/>
    </source>
</evidence>
<evidence type="ECO:0000256" key="9">
    <source>
        <dbReference type="ARBA" id="ARBA00022842"/>
    </source>
</evidence>
<reference evidence="16" key="2">
    <citation type="submission" date="2023-03" db="EMBL/GenBank/DDBJ databases">
        <authorList>
            <person name="Inwood S.N."/>
            <person name="Skelly J.G."/>
            <person name="Guhlin J."/>
            <person name="Harrop T.W.R."/>
            <person name="Goldson S.G."/>
            <person name="Dearden P.K."/>
        </authorList>
    </citation>
    <scope>NUCLEOTIDE SEQUENCE</scope>
    <source>
        <strain evidence="16">Lincoln</strain>
        <tissue evidence="16">Whole body</tissue>
    </source>
</reference>
<evidence type="ECO:0000256" key="4">
    <source>
        <dbReference type="ARBA" id="ARBA00006335"/>
    </source>
</evidence>
<evidence type="ECO:0000256" key="14">
    <source>
        <dbReference type="SAM" id="Phobius"/>
    </source>
</evidence>
<organism evidence="16 17">
    <name type="scientific">Microctonus hyperodae</name>
    <name type="common">Parasitoid wasp</name>
    <dbReference type="NCBI Taxonomy" id="165561"/>
    <lineage>
        <taxon>Eukaryota</taxon>
        <taxon>Metazoa</taxon>
        <taxon>Ecdysozoa</taxon>
        <taxon>Arthropoda</taxon>
        <taxon>Hexapoda</taxon>
        <taxon>Insecta</taxon>
        <taxon>Pterygota</taxon>
        <taxon>Neoptera</taxon>
        <taxon>Endopterygota</taxon>
        <taxon>Hymenoptera</taxon>
        <taxon>Apocrita</taxon>
        <taxon>Ichneumonoidea</taxon>
        <taxon>Braconidae</taxon>
        <taxon>Euphorinae</taxon>
        <taxon>Microctonus</taxon>
    </lineage>
</organism>
<dbReference type="Gene3D" id="3.60.10.10">
    <property type="entry name" value="Endonuclease/exonuclease/phosphatase"/>
    <property type="match status" value="1"/>
</dbReference>
<dbReference type="GO" id="GO:0006665">
    <property type="term" value="P:sphingolipid metabolic process"/>
    <property type="evidence" value="ECO:0007669"/>
    <property type="project" value="UniProtKB-KW"/>
</dbReference>
<dbReference type="EMBL" id="JAQQBR010000001">
    <property type="protein sequence ID" value="KAK0183466.1"/>
    <property type="molecule type" value="Genomic_DNA"/>
</dbReference>
<keyword evidence="13 14" id="KW-0472">Membrane</keyword>
<evidence type="ECO:0000259" key="15">
    <source>
        <dbReference type="Pfam" id="PF03372"/>
    </source>
</evidence>
<dbReference type="EC" id="3.1.4.12" evidence="5"/>
<keyword evidence="10" id="KW-0746">Sphingolipid metabolism</keyword>
<evidence type="ECO:0000256" key="11">
    <source>
        <dbReference type="ARBA" id="ARBA00022989"/>
    </source>
</evidence>
<comment type="similarity">
    <text evidence="4">Belongs to the neutral sphingomyelinase family.</text>
</comment>
<keyword evidence="17" id="KW-1185">Reference proteome</keyword>
<evidence type="ECO:0000256" key="10">
    <source>
        <dbReference type="ARBA" id="ARBA00022919"/>
    </source>
</evidence>
<dbReference type="GO" id="GO:0016020">
    <property type="term" value="C:membrane"/>
    <property type="evidence" value="ECO:0007669"/>
    <property type="project" value="UniProtKB-SubCell"/>
</dbReference>
<dbReference type="InterPro" id="IPR038772">
    <property type="entry name" value="Sph/SMPD2-like"/>
</dbReference>
<evidence type="ECO:0000256" key="5">
    <source>
        <dbReference type="ARBA" id="ARBA00012369"/>
    </source>
</evidence>
<protein>
    <recommendedName>
        <fullName evidence="5">sphingomyelin phosphodiesterase</fullName>
        <ecNumber evidence="5">3.1.4.12</ecNumber>
    </recommendedName>
</protein>
<feature type="transmembrane region" description="Helical" evidence="14">
    <location>
        <begin position="336"/>
        <end position="359"/>
    </location>
</feature>
<feature type="transmembrane region" description="Helical" evidence="14">
    <location>
        <begin position="311"/>
        <end position="330"/>
    </location>
</feature>
<dbReference type="PANTHER" id="PTHR16320:SF24">
    <property type="entry name" value="PHOSPHODIESTERASE, PUTATIVE-RELATED"/>
    <property type="match status" value="1"/>
</dbReference>
<comment type="pathway">
    <text evidence="2">Lipid metabolism; sphingolipid metabolism.</text>
</comment>
<proteinExistence type="inferred from homology"/>
<dbReference type="InterPro" id="IPR005135">
    <property type="entry name" value="Endo/exonuclease/phosphatase"/>
</dbReference>
<name>A0AA39G9L6_MICHY</name>
<keyword evidence="11 14" id="KW-1133">Transmembrane helix</keyword>
<dbReference type="GO" id="GO:0004767">
    <property type="term" value="F:sphingomyelin phosphodiesterase activity"/>
    <property type="evidence" value="ECO:0007669"/>
    <property type="project" value="UniProtKB-EC"/>
</dbReference>
<comment type="pathway">
    <text evidence="3">Sphingolipid metabolism.</text>
</comment>
<keyword evidence="9" id="KW-0460">Magnesium</keyword>
<accession>A0AA39G9L6</accession>
<dbReference type="AlphaFoldDB" id="A0AA39G9L6"/>
<dbReference type="InterPro" id="IPR036691">
    <property type="entry name" value="Endo/exonu/phosph_ase_sf"/>
</dbReference>
<evidence type="ECO:0000256" key="2">
    <source>
        <dbReference type="ARBA" id="ARBA00004760"/>
    </source>
</evidence>
<comment type="caution">
    <text evidence="16">The sequence shown here is derived from an EMBL/GenBank/DDBJ whole genome shotgun (WGS) entry which is preliminary data.</text>
</comment>
<evidence type="ECO:0000256" key="7">
    <source>
        <dbReference type="ARBA" id="ARBA00022723"/>
    </source>
</evidence>
<sequence length="395" mass="44601">MNREINLKVITLNCWGIPYVSKNRSQRMYAIAEELSSSDFDVVCLQEVWSTDDFTYIKKTCQENLPHSHYFHSGVLGSGLCLLSKYPIQDVMFHKWSLNGYVHKIHHGDWFGGKGVGLCKLKVYNMNINVYVAHLHAEYNCEHDEYSAHRVLQAFDMAQFIRMTEQGADAVVLGGDLNTGPGDLAYNIIKGVVCLNDSCSTVNNDLGTSECANNSYTSEKIARKFPQGKRIDHILYLGSKNIKMDVLSYRQPFPKRVPNMNFSFSDHEAVMAEFQLTEGEYSVVDVDPRGSLKDALNICRNSLQDIKRQRLWYLVASLLLILPLTFSIGLDPIIGSIAAVISLNIFRLFVTAILCYTLFMSSIWNSVECNALKAGLLEMEIHLQQLNNNGSKKQS</sequence>
<dbReference type="PANTHER" id="PTHR16320">
    <property type="entry name" value="SPHINGOMYELINASE FAMILY MEMBER"/>
    <property type="match status" value="1"/>
</dbReference>
<reference evidence="16" key="1">
    <citation type="journal article" date="2023" name="bioRxiv">
        <title>Scaffold-level genome assemblies of two parasitoid biocontrol wasps reveal the parthenogenesis mechanism and an associated novel virus.</title>
        <authorList>
            <person name="Inwood S."/>
            <person name="Skelly J."/>
            <person name="Guhlin J."/>
            <person name="Harrop T."/>
            <person name="Goldson S."/>
            <person name="Dearden P."/>
        </authorList>
    </citation>
    <scope>NUCLEOTIDE SEQUENCE</scope>
    <source>
        <strain evidence="16">Lincoln</strain>
        <tissue evidence="16">Whole body</tissue>
    </source>
</reference>
<evidence type="ECO:0000256" key="12">
    <source>
        <dbReference type="ARBA" id="ARBA00023098"/>
    </source>
</evidence>
<dbReference type="GO" id="GO:0046872">
    <property type="term" value="F:metal ion binding"/>
    <property type="evidence" value="ECO:0007669"/>
    <property type="project" value="UniProtKB-KW"/>
</dbReference>
<feature type="domain" description="Endonuclease/exonuclease/phosphatase" evidence="15">
    <location>
        <begin position="10"/>
        <end position="236"/>
    </location>
</feature>
<evidence type="ECO:0000313" key="17">
    <source>
        <dbReference type="Proteomes" id="UP001168972"/>
    </source>
</evidence>
<dbReference type="Proteomes" id="UP001168972">
    <property type="component" value="Unassembled WGS sequence"/>
</dbReference>
<evidence type="ECO:0000256" key="3">
    <source>
        <dbReference type="ARBA" id="ARBA00004991"/>
    </source>
</evidence>
<keyword evidence="12" id="KW-0443">Lipid metabolism</keyword>
<keyword evidence="7" id="KW-0479">Metal-binding</keyword>
<comment type="subcellular location">
    <subcellularLocation>
        <location evidence="1">Membrane</location>
        <topology evidence="1">Multi-pass membrane protein</topology>
    </subcellularLocation>
</comment>
<evidence type="ECO:0000256" key="6">
    <source>
        <dbReference type="ARBA" id="ARBA00022692"/>
    </source>
</evidence>
<evidence type="ECO:0000256" key="13">
    <source>
        <dbReference type="ARBA" id="ARBA00023136"/>
    </source>
</evidence>
<dbReference type="Pfam" id="PF03372">
    <property type="entry name" value="Exo_endo_phos"/>
    <property type="match status" value="1"/>
</dbReference>
<evidence type="ECO:0000313" key="16">
    <source>
        <dbReference type="EMBL" id="KAK0183466.1"/>
    </source>
</evidence>